<dbReference type="SUPFAM" id="SSF50104">
    <property type="entry name" value="Translation proteins SH3-like domain"/>
    <property type="match status" value="1"/>
</dbReference>
<evidence type="ECO:0000256" key="2">
    <source>
        <dbReference type="ARBA" id="ARBA00023274"/>
    </source>
</evidence>
<dbReference type="GO" id="GO:0005840">
    <property type="term" value="C:ribosome"/>
    <property type="evidence" value="ECO:0007669"/>
    <property type="project" value="UniProtKB-KW"/>
</dbReference>
<reference evidence="3 4" key="1">
    <citation type="journal article" date="2019" name="Int. J. Syst. Evol. Microbiol.">
        <title>Clostridium fermenticellae sp. nov., isolated from the mud in a fermentation cellar for the production of the Chinese liquor, baijiu.</title>
        <authorList>
            <person name="Xu P.X."/>
            <person name="Chai L.J."/>
            <person name="Qiu T."/>
            <person name="Zhang X.J."/>
            <person name="Lu Z.M."/>
            <person name="Xiao C."/>
            <person name="Wang S.T."/>
            <person name="Shen C.H."/>
            <person name="Shi J.S."/>
            <person name="Xu Z.H."/>
        </authorList>
    </citation>
    <scope>NUCLEOTIDE SEQUENCE [LARGE SCALE GENOMIC DNA]</scope>
    <source>
        <strain evidence="3 4">JN500901</strain>
    </source>
</reference>
<keyword evidence="4" id="KW-1185">Reference proteome</keyword>
<dbReference type="InterPro" id="IPR041985">
    <property type="entry name" value="Ribosomal_eL14_KOW"/>
</dbReference>
<dbReference type="Gene3D" id="2.30.30.30">
    <property type="match status" value="1"/>
</dbReference>
<dbReference type="OrthoDB" id="1683515at2"/>
<dbReference type="KEGG" id="cfer:D4Z93_01425"/>
<keyword evidence="2" id="KW-0687">Ribonucleoprotein</keyword>
<dbReference type="CDD" id="cd06088">
    <property type="entry name" value="KOW_RPL14"/>
    <property type="match status" value="1"/>
</dbReference>
<evidence type="ECO:0000256" key="1">
    <source>
        <dbReference type="ARBA" id="ARBA00022980"/>
    </source>
</evidence>
<evidence type="ECO:0000313" key="3">
    <source>
        <dbReference type="EMBL" id="AYD39274.1"/>
    </source>
</evidence>
<accession>A0A386H0T7</accession>
<dbReference type="InterPro" id="IPR008991">
    <property type="entry name" value="Translation_prot_SH3-like_sf"/>
</dbReference>
<sequence>MLVKSNSCLGKVVYSKAGRDSNRFFIIVGILDSNYVYICDGDLRLIENPKKKKIKHLTFTNSTAEDIKDLLLSGKKISNAMIRKFLQSYDNNKEV</sequence>
<dbReference type="AlphaFoldDB" id="A0A386H0T7"/>
<dbReference type="GO" id="GO:1990904">
    <property type="term" value="C:ribonucleoprotein complex"/>
    <property type="evidence" value="ECO:0007669"/>
    <property type="project" value="UniProtKB-KW"/>
</dbReference>
<name>A0A386H0T7_9CLOT</name>
<dbReference type="EMBL" id="CP032416">
    <property type="protein sequence ID" value="AYD39274.1"/>
    <property type="molecule type" value="Genomic_DNA"/>
</dbReference>
<dbReference type="Proteomes" id="UP000266301">
    <property type="component" value="Chromosome"/>
</dbReference>
<protein>
    <submittedName>
        <fullName evidence="3">RNA-binding protein</fullName>
    </submittedName>
</protein>
<gene>
    <name evidence="3" type="ORF">D4Z93_01425</name>
</gene>
<evidence type="ECO:0000313" key="4">
    <source>
        <dbReference type="Proteomes" id="UP000266301"/>
    </source>
</evidence>
<dbReference type="InterPro" id="IPR014722">
    <property type="entry name" value="Rib_uL2_dom2"/>
</dbReference>
<keyword evidence="1" id="KW-0689">Ribosomal protein</keyword>
<proteinExistence type="predicted"/>
<organism evidence="3 4">
    <name type="scientific">Clostridium fermenticellae</name>
    <dbReference type="NCBI Taxonomy" id="2068654"/>
    <lineage>
        <taxon>Bacteria</taxon>
        <taxon>Bacillati</taxon>
        <taxon>Bacillota</taxon>
        <taxon>Clostridia</taxon>
        <taxon>Eubacteriales</taxon>
        <taxon>Clostridiaceae</taxon>
        <taxon>Clostridium</taxon>
    </lineage>
</organism>